<dbReference type="PROSITE" id="PS51449">
    <property type="entry name" value="MTTASE_N"/>
    <property type="match status" value="1"/>
</dbReference>
<feature type="binding site" evidence="11">
    <location>
        <position position="58"/>
    </location>
    <ligand>
        <name>[4Fe-4S] cluster</name>
        <dbReference type="ChEBI" id="CHEBI:49883"/>
        <label>1</label>
    </ligand>
</feature>
<evidence type="ECO:0000256" key="6">
    <source>
        <dbReference type="ARBA" id="ARBA00022694"/>
    </source>
</evidence>
<dbReference type="EMBL" id="CP002105">
    <property type="protein sequence ID" value="ADL12676.1"/>
    <property type="molecule type" value="Genomic_DNA"/>
</dbReference>
<comment type="similarity">
    <text evidence="11">Belongs to the methylthiotransferase family. MiaB subfamily.</text>
</comment>
<dbReference type="RefSeq" id="WP_013278122.1">
    <property type="nucleotide sequence ID" value="NC_014378.1"/>
</dbReference>
<evidence type="ECO:0000256" key="3">
    <source>
        <dbReference type="ARBA" id="ARBA00022490"/>
    </source>
</evidence>
<keyword evidence="6 11" id="KW-0819">tRNA processing</keyword>
<name>D9QQ85_ACEAZ</name>
<evidence type="ECO:0000313" key="16">
    <source>
        <dbReference type="Proteomes" id="UP000001661"/>
    </source>
</evidence>
<dbReference type="PROSITE" id="PS01278">
    <property type="entry name" value="MTTASE_RADICAL"/>
    <property type="match status" value="1"/>
</dbReference>
<dbReference type="KEGG" id="aar:Acear_1154"/>
<keyword evidence="4 11" id="KW-0808">Transferase</keyword>
<comment type="function">
    <text evidence="1 11">Catalyzes the methylthiolation of N6-(dimethylallyl)adenosine (i(6)A), leading to the formation of 2-methylthio-N6-(dimethylallyl)adenosine (ms(2)i(6)A) at position 37 in tRNAs that read codons beginning with uridine.</text>
</comment>
<dbReference type="Pfam" id="PF00919">
    <property type="entry name" value="UPF0004"/>
    <property type="match status" value="1"/>
</dbReference>
<evidence type="ECO:0000256" key="5">
    <source>
        <dbReference type="ARBA" id="ARBA00022691"/>
    </source>
</evidence>
<keyword evidence="16" id="KW-1185">Reference proteome</keyword>
<dbReference type="InterPro" id="IPR020612">
    <property type="entry name" value="Methylthiotransferase_CS"/>
</dbReference>
<proteinExistence type="inferred from homology"/>
<feature type="binding site" evidence="11">
    <location>
        <position position="172"/>
    </location>
    <ligand>
        <name>[4Fe-4S] cluster</name>
        <dbReference type="ChEBI" id="CHEBI:49883"/>
        <label>2</label>
        <note>4Fe-4S-S-AdoMet</note>
    </ligand>
</feature>
<evidence type="ECO:0000313" key="15">
    <source>
        <dbReference type="EMBL" id="ADL12676.1"/>
    </source>
</evidence>
<dbReference type="SFLD" id="SFLDS00029">
    <property type="entry name" value="Radical_SAM"/>
    <property type="match status" value="1"/>
</dbReference>
<comment type="subunit">
    <text evidence="11">Monomer.</text>
</comment>
<dbReference type="NCBIfam" id="TIGR00089">
    <property type="entry name" value="MiaB/RimO family radical SAM methylthiotransferase"/>
    <property type="match status" value="1"/>
</dbReference>
<dbReference type="InterPro" id="IPR023404">
    <property type="entry name" value="rSAM_horseshoe"/>
</dbReference>
<feature type="domain" description="TRAM" evidence="12">
    <location>
        <begin position="387"/>
        <end position="450"/>
    </location>
</feature>
<dbReference type="SFLD" id="SFLDG01082">
    <property type="entry name" value="B12-binding_domain_containing"/>
    <property type="match status" value="1"/>
</dbReference>
<dbReference type="AlphaFoldDB" id="D9QQ85"/>
<comment type="subcellular location">
    <subcellularLocation>
        <location evidence="11">Cytoplasm</location>
    </subcellularLocation>
</comment>
<dbReference type="GO" id="GO:0005829">
    <property type="term" value="C:cytosol"/>
    <property type="evidence" value="ECO:0007669"/>
    <property type="project" value="TreeGrafter"/>
</dbReference>
<dbReference type="InterPro" id="IPR058240">
    <property type="entry name" value="rSAM_sf"/>
</dbReference>
<dbReference type="SUPFAM" id="SSF102114">
    <property type="entry name" value="Radical SAM enzymes"/>
    <property type="match status" value="1"/>
</dbReference>
<organism evidence="15 16">
    <name type="scientific">Acetohalobium arabaticum (strain ATCC 49924 / DSM 5501 / Z-7288)</name>
    <dbReference type="NCBI Taxonomy" id="574087"/>
    <lineage>
        <taxon>Bacteria</taxon>
        <taxon>Bacillati</taxon>
        <taxon>Bacillota</taxon>
        <taxon>Clostridia</taxon>
        <taxon>Halanaerobiales</taxon>
        <taxon>Halobacteroidaceae</taxon>
        <taxon>Acetohalobium</taxon>
    </lineage>
</organism>
<dbReference type="FunFam" id="3.80.30.20:FF:000001">
    <property type="entry name" value="tRNA-2-methylthio-N(6)-dimethylallyladenosine synthase 2"/>
    <property type="match status" value="1"/>
</dbReference>
<dbReference type="InterPro" id="IPR006463">
    <property type="entry name" value="MiaB_methiolase"/>
</dbReference>
<evidence type="ECO:0000256" key="10">
    <source>
        <dbReference type="ARBA" id="ARBA00033765"/>
    </source>
</evidence>
<dbReference type="Pfam" id="PF04055">
    <property type="entry name" value="Radical_SAM"/>
    <property type="match status" value="1"/>
</dbReference>
<dbReference type="PROSITE" id="PS51918">
    <property type="entry name" value="RADICAL_SAM"/>
    <property type="match status" value="1"/>
</dbReference>
<feature type="domain" description="Radical SAM core" evidence="14">
    <location>
        <begin position="154"/>
        <end position="384"/>
    </location>
</feature>
<dbReference type="CDD" id="cd01335">
    <property type="entry name" value="Radical_SAM"/>
    <property type="match status" value="1"/>
</dbReference>
<dbReference type="SMART" id="SM00729">
    <property type="entry name" value="Elp3"/>
    <property type="match status" value="1"/>
</dbReference>
<evidence type="ECO:0000259" key="13">
    <source>
        <dbReference type="PROSITE" id="PS51449"/>
    </source>
</evidence>
<dbReference type="Pfam" id="PF01938">
    <property type="entry name" value="TRAM"/>
    <property type="match status" value="1"/>
</dbReference>
<dbReference type="InterPro" id="IPR007197">
    <property type="entry name" value="rSAM"/>
</dbReference>
<dbReference type="eggNOG" id="COG0621">
    <property type="taxonomic scope" value="Bacteria"/>
</dbReference>
<dbReference type="STRING" id="574087.Acear_1154"/>
<evidence type="ECO:0000256" key="11">
    <source>
        <dbReference type="HAMAP-Rule" id="MF_01864"/>
    </source>
</evidence>
<dbReference type="OrthoDB" id="9805215at2"/>
<dbReference type="InterPro" id="IPR002792">
    <property type="entry name" value="TRAM_dom"/>
</dbReference>
<accession>D9QQ85</accession>
<evidence type="ECO:0000256" key="4">
    <source>
        <dbReference type="ARBA" id="ARBA00022679"/>
    </source>
</evidence>
<dbReference type="HAMAP" id="MF_01864">
    <property type="entry name" value="tRNA_metthiotr_MiaB"/>
    <property type="match status" value="1"/>
</dbReference>
<dbReference type="SFLD" id="SFLDF00273">
    <property type="entry name" value="(dimethylallyl)adenosine_tRNA"/>
    <property type="match status" value="1"/>
</dbReference>
<dbReference type="HOGENOM" id="CLU_018697_2_0_9"/>
<dbReference type="Proteomes" id="UP000001661">
    <property type="component" value="Chromosome"/>
</dbReference>
<dbReference type="InterPro" id="IPR013848">
    <property type="entry name" value="Methylthiotransferase_N"/>
</dbReference>
<evidence type="ECO:0000256" key="2">
    <source>
        <dbReference type="ARBA" id="ARBA00022485"/>
    </source>
</evidence>
<dbReference type="Gene3D" id="3.80.30.20">
    <property type="entry name" value="tm_1862 like domain"/>
    <property type="match status" value="1"/>
</dbReference>
<dbReference type="SFLD" id="SFLDG01061">
    <property type="entry name" value="methylthiotransferase"/>
    <property type="match status" value="1"/>
</dbReference>
<dbReference type="PROSITE" id="PS50926">
    <property type="entry name" value="TRAM"/>
    <property type="match status" value="1"/>
</dbReference>
<protein>
    <recommendedName>
        <fullName evidence="10 11">tRNA-2-methylthio-N(6)-dimethylallyladenosine synthase</fullName>
        <ecNumber evidence="10 11">2.8.4.3</ecNumber>
    </recommendedName>
    <alternativeName>
        <fullName evidence="11">(Dimethylallyl)adenosine tRNA methylthiotransferase MiaB</fullName>
    </alternativeName>
    <alternativeName>
        <fullName evidence="11">tRNA-i(6)A37 methylthiotransferase</fullName>
    </alternativeName>
</protein>
<dbReference type="GO" id="GO:0046872">
    <property type="term" value="F:metal ion binding"/>
    <property type="evidence" value="ECO:0007669"/>
    <property type="project" value="UniProtKB-KW"/>
</dbReference>
<gene>
    <name evidence="11" type="primary">miaB</name>
    <name evidence="15" type="ordered locus">Acear_1154</name>
</gene>
<evidence type="ECO:0000256" key="1">
    <source>
        <dbReference type="ARBA" id="ARBA00003234"/>
    </source>
</evidence>
<dbReference type="InterPro" id="IPR005839">
    <property type="entry name" value="Methylthiotransferase"/>
</dbReference>
<keyword evidence="8 11" id="KW-0408">Iron</keyword>
<dbReference type="InterPro" id="IPR038135">
    <property type="entry name" value="Methylthiotransferase_N_sf"/>
</dbReference>
<evidence type="ECO:0000256" key="8">
    <source>
        <dbReference type="ARBA" id="ARBA00023004"/>
    </source>
</evidence>
<evidence type="ECO:0000256" key="9">
    <source>
        <dbReference type="ARBA" id="ARBA00023014"/>
    </source>
</evidence>
<feature type="domain" description="MTTase N-terminal" evidence="13">
    <location>
        <begin position="13"/>
        <end position="131"/>
    </location>
</feature>
<sequence>MNEEEKKEEDIEGLAVIETYGCQMNEHDSEKLAGVLKEKGYKLIEDTEKADVIILNTCCIRENAEVKVHGKIGYLKQYKRENPDLIIGICGCMMQQEGMAEKIKDKHPHVDIVFGTHNIHEFSQLLDAAEEESETIIDIWGEKEELIPDLPTRRETDHKAWVTIIYGCNNFCTYCIVPYVRGREKSRSSIDIVDEIKELADDGVKEVTLLGQNVNSYGYDLDRKIDFADLLEELDQIEGIERIRYMTSHPRDFTTKLIKTIADSNKVCEHFHLPIQSGSSRILEKMNRGYTQEEYLALVEEIRSYIPQAAITTDFIVGFPGERDEDFAETLKLVEEVEFDMAYTFKYSQRSGTPAAEMEGQIEEDVKQKRLQKLMDIQSDISAQKNKKLLGKTVKVLGDGESKNNPERQTGRTRTNKIVVFNSDKDLTGKLINVKINKASSWTLTGDLVK</sequence>
<dbReference type="FunFam" id="3.40.50.12160:FF:000006">
    <property type="entry name" value="tRNA-2-methylthio-N(6)-dimethylallyladenosine synthase"/>
    <property type="match status" value="1"/>
</dbReference>
<dbReference type="PANTHER" id="PTHR43020:SF2">
    <property type="entry name" value="MITOCHONDRIAL TRNA METHYLTHIOTRANSFERASE CDK5RAP1"/>
    <property type="match status" value="1"/>
</dbReference>
<dbReference type="EC" id="2.8.4.3" evidence="10 11"/>
<keyword evidence="9 11" id="KW-0411">Iron-sulfur</keyword>
<feature type="binding site" evidence="11">
    <location>
        <position position="168"/>
    </location>
    <ligand>
        <name>[4Fe-4S] cluster</name>
        <dbReference type="ChEBI" id="CHEBI:49883"/>
        <label>2</label>
        <note>4Fe-4S-S-AdoMet</note>
    </ligand>
</feature>
<evidence type="ECO:0000256" key="7">
    <source>
        <dbReference type="ARBA" id="ARBA00022723"/>
    </source>
</evidence>
<dbReference type="PANTHER" id="PTHR43020">
    <property type="entry name" value="CDK5 REGULATORY SUBUNIT-ASSOCIATED PROTEIN 1"/>
    <property type="match status" value="1"/>
</dbReference>
<keyword evidence="7 11" id="KW-0479">Metal-binding</keyword>
<dbReference type="GO" id="GO:0051539">
    <property type="term" value="F:4 iron, 4 sulfur cluster binding"/>
    <property type="evidence" value="ECO:0007669"/>
    <property type="project" value="UniProtKB-UniRule"/>
</dbReference>
<dbReference type="InterPro" id="IPR006638">
    <property type="entry name" value="Elp3/MiaA/NifB-like_rSAM"/>
</dbReference>
<dbReference type="Gene3D" id="3.40.50.12160">
    <property type="entry name" value="Methylthiotransferase, N-terminal domain"/>
    <property type="match status" value="1"/>
</dbReference>
<feature type="binding site" evidence="11">
    <location>
        <position position="175"/>
    </location>
    <ligand>
        <name>[4Fe-4S] cluster</name>
        <dbReference type="ChEBI" id="CHEBI:49883"/>
        <label>2</label>
        <note>4Fe-4S-S-AdoMet</note>
    </ligand>
</feature>
<keyword evidence="5 11" id="KW-0949">S-adenosyl-L-methionine</keyword>
<feature type="binding site" evidence="11">
    <location>
        <position position="22"/>
    </location>
    <ligand>
        <name>[4Fe-4S] cluster</name>
        <dbReference type="ChEBI" id="CHEBI:49883"/>
        <label>1</label>
    </ligand>
</feature>
<comment type="catalytic activity">
    <reaction evidence="11">
        <text>N(6)-dimethylallyladenosine(37) in tRNA + (sulfur carrier)-SH + AH2 + 2 S-adenosyl-L-methionine = 2-methylsulfanyl-N(6)-dimethylallyladenosine(37) in tRNA + (sulfur carrier)-H + 5'-deoxyadenosine + L-methionine + A + S-adenosyl-L-homocysteine + 2 H(+)</text>
        <dbReference type="Rhea" id="RHEA:37067"/>
        <dbReference type="Rhea" id="RHEA-COMP:10375"/>
        <dbReference type="Rhea" id="RHEA-COMP:10376"/>
        <dbReference type="Rhea" id="RHEA-COMP:14737"/>
        <dbReference type="Rhea" id="RHEA-COMP:14739"/>
        <dbReference type="ChEBI" id="CHEBI:13193"/>
        <dbReference type="ChEBI" id="CHEBI:15378"/>
        <dbReference type="ChEBI" id="CHEBI:17319"/>
        <dbReference type="ChEBI" id="CHEBI:17499"/>
        <dbReference type="ChEBI" id="CHEBI:29917"/>
        <dbReference type="ChEBI" id="CHEBI:57844"/>
        <dbReference type="ChEBI" id="CHEBI:57856"/>
        <dbReference type="ChEBI" id="CHEBI:59789"/>
        <dbReference type="ChEBI" id="CHEBI:64428"/>
        <dbReference type="ChEBI" id="CHEBI:74415"/>
        <dbReference type="ChEBI" id="CHEBI:74417"/>
        <dbReference type="EC" id="2.8.4.3"/>
    </reaction>
</comment>
<evidence type="ECO:0000259" key="14">
    <source>
        <dbReference type="PROSITE" id="PS51918"/>
    </source>
</evidence>
<keyword evidence="3 11" id="KW-0963">Cytoplasm</keyword>
<dbReference type="NCBIfam" id="TIGR01574">
    <property type="entry name" value="miaB-methiolase"/>
    <property type="match status" value="1"/>
</dbReference>
<keyword evidence="2 11" id="KW-0004">4Fe-4S</keyword>
<feature type="binding site" evidence="11">
    <location>
        <position position="92"/>
    </location>
    <ligand>
        <name>[4Fe-4S] cluster</name>
        <dbReference type="ChEBI" id="CHEBI:49883"/>
        <label>1</label>
    </ligand>
</feature>
<reference evidence="15 16" key="1">
    <citation type="journal article" date="2010" name="Stand. Genomic Sci.">
        <title>Complete genome sequence of Acetohalobium arabaticum type strain (Z-7288).</title>
        <authorList>
            <person name="Sikorski J."/>
            <person name="Lapidus A."/>
            <person name="Chertkov O."/>
            <person name="Lucas S."/>
            <person name="Copeland A."/>
            <person name="Glavina Del Rio T."/>
            <person name="Nolan M."/>
            <person name="Tice H."/>
            <person name="Cheng J.F."/>
            <person name="Han C."/>
            <person name="Brambilla E."/>
            <person name="Pitluck S."/>
            <person name="Liolios K."/>
            <person name="Ivanova N."/>
            <person name="Mavromatis K."/>
            <person name="Mikhailova N."/>
            <person name="Pati A."/>
            <person name="Bruce D."/>
            <person name="Detter C."/>
            <person name="Tapia R."/>
            <person name="Goodwin L."/>
            <person name="Chen A."/>
            <person name="Palaniappan K."/>
            <person name="Land M."/>
            <person name="Hauser L."/>
            <person name="Chang Y.J."/>
            <person name="Jeffries C.D."/>
            <person name="Rohde M."/>
            <person name="Goker M."/>
            <person name="Spring S."/>
            <person name="Woyke T."/>
            <person name="Bristow J."/>
            <person name="Eisen J.A."/>
            <person name="Markowitz V."/>
            <person name="Hugenholtz P."/>
            <person name="Kyrpides N.C."/>
            <person name="Klenk H.P."/>
        </authorList>
    </citation>
    <scope>NUCLEOTIDE SEQUENCE [LARGE SCALE GENOMIC DNA]</scope>
    <source>
        <strain evidence="16">ATCC 49924 / DSM 5501 / Z-7288</strain>
    </source>
</reference>
<comment type="cofactor">
    <cofactor evidence="11">
        <name>[4Fe-4S] cluster</name>
        <dbReference type="ChEBI" id="CHEBI:49883"/>
    </cofactor>
    <text evidence="11">Binds 2 [4Fe-4S] clusters. One cluster is coordinated with 3 cysteines and an exchangeable S-adenosyl-L-methionine.</text>
</comment>
<dbReference type="GO" id="GO:0035597">
    <property type="term" value="F:tRNA-2-methylthio-N(6)-dimethylallyladenosine(37) synthase activity"/>
    <property type="evidence" value="ECO:0007669"/>
    <property type="project" value="UniProtKB-EC"/>
</dbReference>
<evidence type="ECO:0000259" key="12">
    <source>
        <dbReference type="PROSITE" id="PS50926"/>
    </source>
</evidence>